<comment type="caution">
    <text evidence="1">The sequence shown here is derived from an EMBL/GenBank/DDBJ whole genome shotgun (WGS) entry which is preliminary data.</text>
</comment>
<sequence>MINTRCAVCGDSDNFSITYPERTGAEKIGPDVFSARRNVSQKSHYRMVRCKQCGLLRSNPVFSESELAGLYRESKLTYEREIGNLNRTYGYYLRVLENLGVRKERLLEIGCGNGFFLEEAQAKGYKEVYGVEPSSDAVGKAKPAIRPFIRQEMFRDGVFPENFFDVICLFQTLDHLFDPNAVIRAGWKMLKPGGFFLVFNHNELAVSALILKERSPIIDIEHIFLFNLKTVRALFEAEKFSVRKVGGARNYISLSYLTELFPLSPAVKNRLIGFLKFIGMGNISLPLRIGNLYCIAQKPG</sequence>
<evidence type="ECO:0000313" key="1">
    <source>
        <dbReference type="EMBL" id="OGZ95121.1"/>
    </source>
</evidence>
<dbReference type="PANTHER" id="PTHR43861">
    <property type="entry name" value="TRANS-ACONITATE 2-METHYLTRANSFERASE-RELATED"/>
    <property type="match status" value="1"/>
</dbReference>
<protein>
    <recommendedName>
        <fullName evidence="3">Methyltransferase type 11 domain-containing protein</fullName>
    </recommendedName>
</protein>
<dbReference type="CDD" id="cd02440">
    <property type="entry name" value="AdoMet_MTases"/>
    <property type="match status" value="1"/>
</dbReference>
<dbReference type="AlphaFoldDB" id="A0A1G2K9A3"/>
<gene>
    <name evidence="1" type="ORF">A2633_06330</name>
</gene>
<dbReference type="Pfam" id="PF13489">
    <property type="entry name" value="Methyltransf_23"/>
    <property type="match status" value="1"/>
</dbReference>
<organism evidence="1 2">
    <name type="scientific">Candidatus Sungbacteria bacterium RIFCSPHIGHO2_01_FULL_47_32</name>
    <dbReference type="NCBI Taxonomy" id="1802264"/>
    <lineage>
        <taxon>Bacteria</taxon>
        <taxon>Candidatus Sungiibacteriota</taxon>
    </lineage>
</organism>
<dbReference type="Proteomes" id="UP000177152">
    <property type="component" value="Unassembled WGS sequence"/>
</dbReference>
<dbReference type="InterPro" id="IPR029063">
    <property type="entry name" value="SAM-dependent_MTases_sf"/>
</dbReference>
<dbReference type="EMBL" id="MHQC01000017">
    <property type="protein sequence ID" value="OGZ95121.1"/>
    <property type="molecule type" value="Genomic_DNA"/>
</dbReference>
<dbReference type="Gene3D" id="3.40.50.150">
    <property type="entry name" value="Vaccinia Virus protein VP39"/>
    <property type="match status" value="1"/>
</dbReference>
<accession>A0A1G2K9A3</accession>
<dbReference type="SUPFAM" id="SSF53335">
    <property type="entry name" value="S-adenosyl-L-methionine-dependent methyltransferases"/>
    <property type="match status" value="1"/>
</dbReference>
<name>A0A1G2K9A3_9BACT</name>
<reference evidence="1 2" key="1">
    <citation type="journal article" date="2016" name="Nat. Commun.">
        <title>Thousands of microbial genomes shed light on interconnected biogeochemical processes in an aquifer system.</title>
        <authorList>
            <person name="Anantharaman K."/>
            <person name="Brown C.T."/>
            <person name="Hug L.A."/>
            <person name="Sharon I."/>
            <person name="Castelle C.J."/>
            <person name="Probst A.J."/>
            <person name="Thomas B.C."/>
            <person name="Singh A."/>
            <person name="Wilkins M.J."/>
            <person name="Karaoz U."/>
            <person name="Brodie E.L."/>
            <person name="Williams K.H."/>
            <person name="Hubbard S.S."/>
            <person name="Banfield J.F."/>
        </authorList>
    </citation>
    <scope>NUCLEOTIDE SEQUENCE [LARGE SCALE GENOMIC DNA]</scope>
</reference>
<proteinExistence type="predicted"/>
<evidence type="ECO:0000313" key="2">
    <source>
        <dbReference type="Proteomes" id="UP000177152"/>
    </source>
</evidence>
<evidence type="ECO:0008006" key="3">
    <source>
        <dbReference type="Google" id="ProtNLM"/>
    </source>
</evidence>